<dbReference type="GO" id="GO:0047837">
    <property type="term" value="F:D-xylose 1-dehydrogenase (NADP+) activity"/>
    <property type="evidence" value="ECO:0007669"/>
    <property type="project" value="UniProtKB-EC"/>
</dbReference>
<dbReference type="GO" id="GO:0006274">
    <property type="term" value="P:DNA replication termination"/>
    <property type="evidence" value="ECO:0007669"/>
    <property type="project" value="InterPro"/>
</dbReference>
<dbReference type="PANTHER" id="PTHR22604:SF105">
    <property type="entry name" value="TRANS-1,2-DIHYDROBENZENE-1,2-DIOL DEHYDROGENASE"/>
    <property type="match status" value="1"/>
</dbReference>
<evidence type="ECO:0000256" key="8">
    <source>
        <dbReference type="SAM" id="Phobius"/>
    </source>
</evidence>
<evidence type="ECO:0000259" key="9">
    <source>
        <dbReference type="Pfam" id="PF01337"/>
    </source>
</evidence>
<dbReference type="PANTHER" id="PTHR22604">
    <property type="entry name" value="OXIDOREDUCTASES"/>
    <property type="match status" value="1"/>
</dbReference>
<dbReference type="InterPro" id="IPR000468">
    <property type="entry name" value="Barstar"/>
</dbReference>
<dbReference type="EMBL" id="AOFI03000003">
    <property type="protein sequence ID" value="KAF4325658.1"/>
    <property type="molecule type" value="Genomic_DNA"/>
</dbReference>
<dbReference type="Gene3D" id="3.40.50.720">
    <property type="entry name" value="NAD(P)-binding Rossmann-like Domain"/>
    <property type="match status" value="1"/>
</dbReference>
<dbReference type="PRINTS" id="PR00117">
    <property type="entry name" value="BARNASE"/>
</dbReference>
<dbReference type="InterPro" id="IPR035905">
    <property type="entry name" value="Barstar-like_sf"/>
</dbReference>
<dbReference type="SUPFAM" id="SSF51735">
    <property type="entry name" value="NAD(P)-binding Rossmann-fold domains"/>
    <property type="match status" value="1"/>
</dbReference>
<comment type="similarity">
    <text evidence="2">Belongs to the Gfo/Idh/MocA family.</text>
</comment>
<dbReference type="SUPFAM" id="SSF55347">
    <property type="entry name" value="Glyceraldehyde-3-phosphate dehydrogenase-like, C-terminal domain"/>
    <property type="match status" value="1"/>
</dbReference>
<keyword evidence="8" id="KW-0472">Membrane</keyword>
<dbReference type="InterPro" id="IPR050984">
    <property type="entry name" value="Gfo/Idh/MocA_domain"/>
</dbReference>
<organism evidence="11 12">
    <name type="scientific">Phytophthora kernoviae 00238/432</name>
    <dbReference type="NCBI Taxonomy" id="1284355"/>
    <lineage>
        <taxon>Eukaryota</taxon>
        <taxon>Sar</taxon>
        <taxon>Stramenopiles</taxon>
        <taxon>Oomycota</taxon>
        <taxon>Peronosporomycetes</taxon>
        <taxon>Peronosporales</taxon>
        <taxon>Peronosporaceae</taxon>
        <taxon>Phytophthora</taxon>
    </lineage>
</organism>
<reference evidence="11" key="1">
    <citation type="journal article" date="2015" name="Genom Data">
        <title>Draft genome sequences of Phytophthora kernoviae and Phytophthora ramorum lineage EU2 from Scotland.</title>
        <authorList>
            <person name="Sambles C."/>
            <person name="Schlenzig A."/>
            <person name="O'Neill P."/>
            <person name="Grant M."/>
            <person name="Studholme D.J."/>
        </authorList>
    </citation>
    <scope>NUCLEOTIDE SEQUENCE</scope>
    <source>
        <strain evidence="11">00238/432</strain>
    </source>
</reference>
<dbReference type="Pfam" id="PF01337">
    <property type="entry name" value="Barstar"/>
    <property type="match status" value="1"/>
</dbReference>
<keyword evidence="8" id="KW-1133">Transmembrane helix</keyword>
<accession>A0A8J4WBI8</accession>
<comment type="subcellular location">
    <subcellularLocation>
        <location evidence="1">Secreted</location>
    </subcellularLocation>
</comment>
<dbReference type="InterPro" id="IPR016191">
    <property type="entry name" value="Ribonuclease/ribotoxin"/>
</dbReference>
<dbReference type="InterPro" id="IPR036390">
    <property type="entry name" value="WH_DNA-bd_sf"/>
</dbReference>
<dbReference type="SUPFAM" id="SSF46785">
    <property type="entry name" value="Winged helix' DNA-binding domain"/>
    <property type="match status" value="1"/>
</dbReference>
<dbReference type="InterPro" id="IPR001887">
    <property type="entry name" value="Barnase"/>
</dbReference>
<dbReference type="CDD" id="cd05142">
    <property type="entry name" value="Barstar"/>
    <property type="match status" value="1"/>
</dbReference>
<evidence type="ECO:0000256" key="7">
    <source>
        <dbReference type="ARBA" id="ARBA00023002"/>
    </source>
</evidence>
<evidence type="ECO:0000256" key="3">
    <source>
        <dbReference type="ARBA" id="ARBA00022214"/>
    </source>
</evidence>
<evidence type="ECO:0000256" key="6">
    <source>
        <dbReference type="ARBA" id="ARBA00022801"/>
    </source>
</evidence>
<keyword evidence="7" id="KW-0560">Oxidoreductase</keyword>
<proteinExistence type="inferred from homology"/>
<feature type="transmembrane region" description="Helical" evidence="8">
    <location>
        <begin position="27"/>
        <end position="45"/>
    </location>
</feature>
<dbReference type="AlphaFoldDB" id="A0A8J4WBI8"/>
<protein>
    <recommendedName>
        <fullName evidence="3">Ribonuclease</fullName>
    </recommendedName>
</protein>
<dbReference type="InterPro" id="IPR055170">
    <property type="entry name" value="GFO_IDH_MocA-like_dom"/>
</dbReference>
<dbReference type="GO" id="GO:0016787">
    <property type="term" value="F:hydrolase activity"/>
    <property type="evidence" value="ECO:0007669"/>
    <property type="project" value="UniProtKB-KW"/>
</dbReference>
<keyword evidence="4" id="KW-0964">Secreted</keyword>
<feature type="domain" description="GFO/IDH/MocA-like oxidoreductase" evidence="10">
    <location>
        <begin position="207"/>
        <end position="271"/>
    </location>
</feature>
<evidence type="ECO:0000313" key="11">
    <source>
        <dbReference type="EMBL" id="KAF4325658.1"/>
    </source>
</evidence>
<gene>
    <name evidence="11" type="ORF">G195_000687</name>
</gene>
<feature type="domain" description="Barstar (barnase inhibitor)" evidence="9">
    <location>
        <begin position="409"/>
        <end position="494"/>
    </location>
</feature>
<dbReference type="Pfam" id="PF00545">
    <property type="entry name" value="Ribonuclease"/>
    <property type="match status" value="1"/>
</dbReference>
<dbReference type="InterPro" id="IPR003432">
    <property type="entry name" value="RTP"/>
</dbReference>
<evidence type="ECO:0000256" key="4">
    <source>
        <dbReference type="ARBA" id="ARBA00022525"/>
    </source>
</evidence>
<reference evidence="11" key="2">
    <citation type="submission" date="2020-02" db="EMBL/GenBank/DDBJ databases">
        <authorList>
            <person name="Studholme D.J."/>
        </authorList>
    </citation>
    <scope>NUCLEOTIDE SEQUENCE</scope>
    <source>
        <strain evidence="11">00238/432</strain>
    </source>
</reference>
<comment type="caution">
    <text evidence="11">The sequence shown here is derived from an EMBL/GenBank/DDBJ whole genome shotgun (WGS) entry which is preliminary data.</text>
</comment>
<dbReference type="Proteomes" id="UP000702964">
    <property type="component" value="Unassembled WGS sequence"/>
</dbReference>
<dbReference type="Pfam" id="PF22725">
    <property type="entry name" value="GFO_IDH_MocA_C3"/>
    <property type="match status" value="1"/>
</dbReference>
<evidence type="ECO:0000256" key="1">
    <source>
        <dbReference type="ARBA" id="ARBA00004613"/>
    </source>
</evidence>
<dbReference type="InterPro" id="IPR000026">
    <property type="entry name" value="N1-like"/>
</dbReference>
<feature type="transmembrane region" description="Helical" evidence="8">
    <location>
        <begin position="65"/>
        <end position="86"/>
    </location>
</feature>
<keyword evidence="5" id="KW-0540">Nuclease</keyword>
<dbReference type="GO" id="GO:0005576">
    <property type="term" value="C:extracellular region"/>
    <property type="evidence" value="ECO:0007669"/>
    <property type="project" value="UniProtKB-SubCell"/>
</dbReference>
<dbReference type="SUPFAM" id="SSF53933">
    <property type="entry name" value="Microbial ribonucleases"/>
    <property type="match status" value="1"/>
</dbReference>
<dbReference type="InterPro" id="IPR036291">
    <property type="entry name" value="NAD(P)-bd_dom_sf"/>
</dbReference>
<dbReference type="GO" id="GO:0004521">
    <property type="term" value="F:RNA endonuclease activity"/>
    <property type="evidence" value="ECO:0007669"/>
    <property type="project" value="InterPro"/>
</dbReference>
<dbReference type="GO" id="GO:0003723">
    <property type="term" value="F:RNA binding"/>
    <property type="evidence" value="ECO:0007669"/>
    <property type="project" value="InterPro"/>
</dbReference>
<dbReference type="GO" id="GO:0000166">
    <property type="term" value="F:nucleotide binding"/>
    <property type="evidence" value="ECO:0007669"/>
    <property type="project" value="InterPro"/>
</dbReference>
<evidence type="ECO:0000256" key="5">
    <source>
        <dbReference type="ARBA" id="ARBA00022722"/>
    </source>
</evidence>
<keyword evidence="6" id="KW-0378">Hydrolase</keyword>
<keyword evidence="8" id="KW-0812">Transmembrane</keyword>
<dbReference type="Gene3D" id="3.30.360.10">
    <property type="entry name" value="Dihydrodipicolinate Reductase, domain 2"/>
    <property type="match status" value="1"/>
</dbReference>
<dbReference type="GO" id="GO:0003677">
    <property type="term" value="F:DNA binding"/>
    <property type="evidence" value="ECO:0007669"/>
    <property type="project" value="InterPro"/>
</dbReference>
<evidence type="ECO:0000259" key="10">
    <source>
        <dbReference type="Pfam" id="PF22725"/>
    </source>
</evidence>
<evidence type="ECO:0000313" key="12">
    <source>
        <dbReference type="Proteomes" id="UP000702964"/>
    </source>
</evidence>
<sequence>MILFLIASIMVMYQLAGKLHNIRVTRLLAWIGGVSYGGYLMHMLLLRFSYIPDEQFYVGLGLNPVVRMIITWLLALTLSCVLTWLISRHRGYGYEMLEAMKQEFKAYGYVPPQSEIYRALHELVQQGVFYLIPAIQQSERGEVLAIASRSKEKAEALANELDIARAYGSYEELIADPDIEAVYIPLPNHMHKEWTIKAAQAGKHVLSRMYLGQEPEAVTVHALFSEEHDGVDMMASGLVEFPNSVALTFDCGMWASGRAEMEILGTDGRIELPKVFGWENSDIPPQIIVHTDSVSREERVSITPVGQQKASAATCTIINTFTGVANYLSANGKLPCNYITKAQATALGWVSSQGNLATVAPGKSIGGDVFSNREGLLPAASGRTWREADINYTSGFRNSDRILKDNTDMKRVILNGEEFSSTAELHELLKQKLELPDFYGANLDALWDCLTGQIELPLELTWTNYQISKERLGNEAEKVYQLMFEAEEEGIGFQLKTED</sequence>
<dbReference type="Gene3D" id="3.30.370.10">
    <property type="entry name" value="Barstar-like"/>
    <property type="match status" value="1"/>
</dbReference>
<dbReference type="SUPFAM" id="SSF52038">
    <property type="entry name" value="Barstar-related"/>
    <property type="match status" value="1"/>
</dbReference>
<dbReference type="Gene3D" id="3.10.450.30">
    <property type="entry name" value="Microbial ribonucleases"/>
    <property type="match status" value="1"/>
</dbReference>
<evidence type="ECO:0000256" key="2">
    <source>
        <dbReference type="ARBA" id="ARBA00010928"/>
    </source>
</evidence>
<name>A0A8J4WBI8_9STRA</name>
<dbReference type="Pfam" id="PF02334">
    <property type="entry name" value="RTP"/>
    <property type="match status" value="1"/>
</dbReference>